<proteinExistence type="predicted"/>
<name>W4RZF9_9XANT</name>
<dbReference type="Proteomes" id="UP000019143">
    <property type="component" value="Unassembled WGS sequence"/>
</dbReference>
<sequence>DRIALMGIGSGLNCSMAEVVW</sequence>
<organism evidence="1 2">
    <name type="scientific">Xanthomonas arboricola pv. pruni str. MAFF 311562</name>
    <dbReference type="NCBI Taxonomy" id="1414836"/>
    <lineage>
        <taxon>Bacteria</taxon>
        <taxon>Pseudomonadati</taxon>
        <taxon>Pseudomonadota</taxon>
        <taxon>Gammaproteobacteria</taxon>
        <taxon>Lysobacterales</taxon>
        <taxon>Lysobacteraceae</taxon>
        <taxon>Xanthomonas</taxon>
    </lineage>
</organism>
<comment type="caution">
    <text evidence="1">The sequence shown here is derived from an EMBL/GenBank/DDBJ whole genome shotgun (WGS) entry which is preliminary data.</text>
</comment>
<reference evidence="1 2" key="1">
    <citation type="submission" date="2014-01" db="EMBL/GenBank/DDBJ databases">
        <title>Genome sequence and analysis of Xanthomonas arboricola pv. pruni.</title>
        <authorList>
            <person name="Fujikawa T."/>
            <person name="Nakazono-Nagaoka E."/>
        </authorList>
    </citation>
    <scope>NUCLEOTIDE SEQUENCE [LARGE SCALE GENOMIC DNA]</scope>
    <source>
        <strain evidence="2">MAFF 311562</strain>
    </source>
</reference>
<protein>
    <submittedName>
        <fullName evidence="1">3-oxoacyl-ACP synthase III</fullName>
        <ecNumber evidence="1">2.3.1.41</ecNumber>
    </submittedName>
</protein>
<keyword evidence="1" id="KW-0808">Transferase</keyword>
<keyword evidence="1" id="KW-0012">Acyltransferase</keyword>
<gene>
    <name evidence="1" type="primary">fabH</name>
    <name evidence="1" type="ORF">XPU_0810</name>
</gene>
<dbReference type="EC" id="2.3.1.41" evidence="1"/>
<evidence type="ECO:0000313" key="1">
    <source>
        <dbReference type="EMBL" id="GAE49278.1"/>
    </source>
</evidence>
<dbReference type="EMBL" id="BAVB01000158">
    <property type="protein sequence ID" value="GAE49278.1"/>
    <property type="molecule type" value="Genomic_DNA"/>
</dbReference>
<dbReference type="AlphaFoldDB" id="W4RZF9"/>
<feature type="non-terminal residue" evidence="1">
    <location>
        <position position="1"/>
    </location>
</feature>
<dbReference type="GO" id="GO:0004315">
    <property type="term" value="F:3-oxoacyl-[acyl-carrier-protein] synthase activity"/>
    <property type="evidence" value="ECO:0007669"/>
    <property type="project" value="UniProtKB-EC"/>
</dbReference>
<evidence type="ECO:0000313" key="2">
    <source>
        <dbReference type="Proteomes" id="UP000019143"/>
    </source>
</evidence>
<accession>W4RZF9</accession>